<reference evidence="5" key="1">
    <citation type="submission" date="2015-10" db="EMBL/GenBank/DDBJ databases">
        <title>Complete genome sequence of Streptomyces ambofaciens DSM 40697.</title>
        <authorList>
            <person name="Thibessard A."/>
            <person name="Leblond P."/>
        </authorList>
    </citation>
    <scope>NUCLEOTIDE SEQUENCE [LARGE SCALE GENOMIC DNA]</scope>
    <source>
        <strain evidence="5">DSM 40697</strain>
    </source>
</reference>
<accession>A0ABN4P938</accession>
<feature type="compositionally biased region" description="Basic and acidic residues" evidence="1">
    <location>
        <begin position="33"/>
        <end position="49"/>
    </location>
</feature>
<protein>
    <recommendedName>
        <fullName evidence="3">DUF8094 domain-containing protein</fullName>
    </recommendedName>
</protein>
<proteinExistence type="predicted"/>
<sequence>MSRPTSRRSRLRRPTVLALGLTGALTLTACGGDADRGGDDAPARSTEAARRGLLTQEAAAKVVDTYERVNNRANAERDEKLLSTVETGQVHEQSRADYQQWETWSKEDRKHYASAFRYTDREYLIPAADSGVTWFAVKARSSADPDQEGALLVFDRAGGSTYRMTMAVYADEAPIPKAAVDEQGLVTPADPSKRVGALAPDQLDEHYEDFFETGGRKKGARTFASTETSKDSVEVYEEGPDDDLKKYATERYFAAEPAHPAVYALELADGSTLALFPTAHTSELMLKPQYLSGFDITPTDDESLYDATERDVVTDEFQGQALAVLDPKGKPRVTAVEYRMVDSR</sequence>
<keyword evidence="2" id="KW-0732">Signal</keyword>
<gene>
    <name evidence="4" type="ORF">SAM40697_2740</name>
</gene>
<evidence type="ECO:0000313" key="5">
    <source>
        <dbReference type="Proteomes" id="UP000076720"/>
    </source>
</evidence>
<organism evidence="4 5">
    <name type="scientific">Streptomyces ambofaciens</name>
    <dbReference type="NCBI Taxonomy" id="1889"/>
    <lineage>
        <taxon>Bacteria</taxon>
        <taxon>Bacillati</taxon>
        <taxon>Actinomycetota</taxon>
        <taxon>Actinomycetes</taxon>
        <taxon>Kitasatosporales</taxon>
        <taxon>Streptomycetaceae</taxon>
        <taxon>Streptomyces</taxon>
    </lineage>
</organism>
<dbReference type="PROSITE" id="PS51257">
    <property type="entry name" value="PROKAR_LIPOPROTEIN"/>
    <property type="match status" value="1"/>
</dbReference>
<dbReference type="Proteomes" id="UP000076720">
    <property type="component" value="Chromosome"/>
</dbReference>
<dbReference type="InterPro" id="IPR058407">
    <property type="entry name" value="DUF8094"/>
</dbReference>
<keyword evidence="5" id="KW-1185">Reference proteome</keyword>
<feature type="chain" id="PRO_5046260767" description="DUF8094 domain-containing protein" evidence="2">
    <location>
        <begin position="30"/>
        <end position="344"/>
    </location>
</feature>
<name>A0ABN4P938_STRAM</name>
<feature type="signal peptide" evidence="2">
    <location>
        <begin position="1"/>
        <end position="29"/>
    </location>
</feature>
<feature type="domain" description="DUF8094" evidence="3">
    <location>
        <begin position="51"/>
        <end position="342"/>
    </location>
</feature>
<evidence type="ECO:0000256" key="1">
    <source>
        <dbReference type="SAM" id="MobiDB-lite"/>
    </source>
</evidence>
<feature type="region of interest" description="Disordered" evidence="1">
    <location>
        <begin position="30"/>
        <end position="49"/>
    </location>
</feature>
<dbReference type="RefSeq" id="WP_063482184.1">
    <property type="nucleotide sequence ID" value="NZ_CP012949.1"/>
</dbReference>
<evidence type="ECO:0000313" key="4">
    <source>
        <dbReference type="EMBL" id="ANB06698.1"/>
    </source>
</evidence>
<evidence type="ECO:0000259" key="3">
    <source>
        <dbReference type="Pfam" id="PF26366"/>
    </source>
</evidence>
<dbReference type="EMBL" id="CP012949">
    <property type="protein sequence ID" value="ANB06698.1"/>
    <property type="molecule type" value="Genomic_DNA"/>
</dbReference>
<dbReference type="Pfam" id="PF26366">
    <property type="entry name" value="DUF8094"/>
    <property type="match status" value="1"/>
</dbReference>
<evidence type="ECO:0000256" key="2">
    <source>
        <dbReference type="SAM" id="SignalP"/>
    </source>
</evidence>
<reference evidence="4 5" key="2">
    <citation type="journal article" date="2016" name="Genome Announc.">
        <title>Complete Genome Sequence of Streptomyces ambofaciens DSM 40697, a Paradigm for Genome Plasticity Studies.</title>
        <authorList>
            <person name="Thibessard A."/>
            <person name="Leblond P."/>
        </authorList>
    </citation>
    <scope>NUCLEOTIDE SEQUENCE [LARGE SCALE GENOMIC DNA]</scope>
    <source>
        <strain evidence="4 5">DSM 40697</strain>
    </source>
</reference>